<dbReference type="PANTHER" id="PTHR11878">
    <property type="entry name" value="SODIUM/CALCIUM EXCHANGER"/>
    <property type="match status" value="1"/>
</dbReference>
<feature type="domain" description="Calx-beta" evidence="6">
    <location>
        <begin position="4476"/>
        <end position="4573"/>
    </location>
</feature>
<feature type="domain" description="Calx-beta" evidence="6">
    <location>
        <begin position="2253"/>
        <end position="2350"/>
    </location>
</feature>
<evidence type="ECO:0000256" key="3">
    <source>
        <dbReference type="ARBA" id="ARBA00022837"/>
    </source>
</evidence>
<feature type="domain" description="Calx-beta" evidence="6">
    <location>
        <begin position="1254"/>
        <end position="1351"/>
    </location>
</feature>
<dbReference type="PANTHER" id="PTHR11878:SF65">
    <property type="entry name" value="NA_CA-EXCHANGE PROTEIN, ISOFORM G"/>
    <property type="match status" value="1"/>
</dbReference>
<feature type="domain" description="Calx-beta" evidence="6">
    <location>
        <begin position="476"/>
        <end position="573"/>
    </location>
</feature>
<feature type="domain" description="Calx-beta" evidence="6">
    <location>
        <begin position="3919"/>
        <end position="4017"/>
    </location>
</feature>
<feature type="domain" description="Calx-beta" evidence="6">
    <location>
        <begin position="5254"/>
        <end position="5351"/>
    </location>
</feature>
<sequence>IIDDSLVEATESFFANLSSLSNGLVTISDAQGEGTINDNDAASIAINDITVSEAAGTATFTVTLTGNVQGGFQVNYATANDSAIEPNDYTDSTGTLTFAGVDTETQTFTVPIIDDTNVESSEDYFVNLSGITNTLVTIADNQGIGTITDNDSASISIDDVTVSESAGTATFTVTLTGNVQGGFTIDYSTADNSAVAPADYTSTTGSLTFTGTNNETQTITVPIIDDLVVGSTIDYFVNLSNISNTLVTVADNQGLGTITDDDNASVSINDVTVNEGAGTLTFTVTLDNAVQGGFDIDYATAQNTALAGADYTTSSGTLTFVGTASETQTFTVPITDDSLVESSESFFADLSNLTNPLVTIADAQGIGTITDNDAASIAINDVTVSEAAGTATFTVTLTGDVQGGFQVNYATADNTATAPSDYTNTGGTLTFAGTDTETQTFTVPIIDDALVGPAEDFFVNLSGITNTLVTISDGQGVGTITDNDSASISIDDVTVSESAGTATFTVSLTGGVDGSFTIDYSTADNSAVAPADYTSTTGSLTFTGTNNETQTITVPIIDDLVVGPTIDYFVNLSNISNTLVTVADNQGLGTITDDDNASVSINDVTVNEGAGTLTFTVTLDNAVQGGFDIDYATAQNTALAGADYTTSSGTLTFVGTANETQTFTVPITDDSLVESSESFFADLSNLTNPLVTIADAQGIGTITDNDAASIAINDVTVSEAAGTATFTVTLTGDVQGGFQVNYATADNTATAPSDYTNTGGTLTFAGTDTETQTFTVPIIDDSLVEPSELFLAGISGITNALVTISDNQGEATITDNDAASIAINSITVNEAVGNAVLSVTLTGDVQGSFTVQYDTANNTAIAPGDYTATTAGTITFTGNDTEVQTISIPISDDVLVESSEDFTVTLSNISNVLVSNGTPIGTVTITDNDNATIAINDVTVDESAGTATFDVTLTGDVQGGFTVNYITAANTAIENTDYDAASGTLTFAGTNNEVQSITVTINEDALVESTEDYFVNLNTISVAAVTATDNQGLGQITDNDSASIAIDDVTVSEAAGTATFTVTLTGDVQGGFQVNYDTASGSAIQNTDFTQSNGTLTFIGTDTETQTFTVAIADDNLVEPTENYVVNLSGITNTLVTISDAQGEGTITDNDAASIAIDDVTVNESAGTATLTVTLTGNTQSGFTVDYASTDNTAIAPGDYTTSTGTLTFSGNTGEQQTLVVPIVNDVLVEPTESLFVDLSGLNTTLVTISDAQGEISINDNDSATIAINDVTVDESAGTATFDITLTGDVQGGFTVDYTTAANTAIENTDYNAASGTLTFTGTNNEVQSITVAINEDALVEPTEDYFVNLNTISVAAVTASDNQGLGQITDNDAASIAINDVTVSEADGTATFTVTLTGDVQGGFSVDYATSGVSAIQNTDYTGATGTLNFVGTDAETQTFTVAINDDTLVESTETYLATLSGLSTTLVTISDSQGTGTITDNDAASIAINDVTVNENNGTATVTVTLAGDVQGGFTIDYDTASGTAIQGTDFTTSSGTLTFTGNDTETQTITIPITNDTLTEGDENFVVDLSAISNTLVTIADNQSTVTITDDDVASISINDVNVSEGAGTATFTVTLTGDVQSAFSVNYATSDNTAVSPSDFPASSGVLNFTGTTGETQTFTVSIVDDILVESSENFSVLLSGISNSLVTIADDTGVGTISDNDSANVVIDDVTVNEAAGTATFTVTLSAAVAGGFTIDYISTATTAIEGTDYTGVSGTLNFAGTAGETQTVVVSIADDSLVEPNEGYTIDLSNISTVLVSIDDSQGVGTITDNDAASIVINDMSVAENAGNAVFTVTLTGDVQGGFSVNYGTAGSTAIQNTDFTDTAGTLNFVGTTGETQTITIPIIDDTLLEPTENYFINLGAISNTLVTINDPQGEGTITDNDAASIAIDDVTVNESAGTATFTVTLTGDVQSGFTVDYATASNTAIQGTDFTAATGTLSFTGTNNETQTFIVPITNDNLLEATETYFADLSNISNTNITITTAQGIGTITDDDSASIAIDDVSVNEAAGTATFTVTLTGDVQGSFDVDFATTDNTATAAADYTANTGTITFTGNDAETQTITVTIIDDAVAELAETYFVNLSGITNPLVTVADAQGLGTITDNDTSGIAIDDVTIDESGGNAIFTVTLTGAIAGGFSVDFNTSGSSASQGVDYTGVSGTLNFVGTDAETQQIIVPITEDTLDEIDEIFNVDLSNVSTALVTINDGQGVGTITDNDTSSINIVDVIENENNGTVTFTVTLTGDVQGGFDVNYATTDGTALNPADYANTSGTLSFAGTNGETQSFTVAIVDDTLLEADETFTIDLSGVTNALVTVTNSQATATITDNDAASLSIDDITVNEAAGTATFTVTLTGDVQGGFDINYATADNTALAGSDYTANSGTLTFAGTNNETQQVIVNITDDTLLETTEGYFVNLSGITNALVNVTKPQGIGTITDNDTATLTIDDVTVNENAGTAVFTITLTGAVQDAFVVSYTTANNTAIEPGDYTTVTGNLNFAGTNGETKTVIVPIIDDVLVELDETYFVNITGATNPLVVVGDSQGLGTITDNDAASLAIDDVTVNETAGTAVFTVTLSGDVQSAFSINYVSSGVTAIENTDYTGVTGTLNFAGTDGENQTITVAITDDLLVEANETYNIDLSGITNTLVSVTKAQGVGTITDNDAASVAIDDISVNENAGTATFTVTLTGAVQGGFDIDFTTADDTAVAGSDYAANAGTLTFVGTNTETQTITVNITDDSLLEPTETYFVNLSNITNNLVTLSDSQGLGSITNDDAATIAINDVTVNEAAGTADFTVTLTGDVQGSFTLDFLTSQNTAIENTDYTIGSGTLTFAGTDTETQTISISITDDLLLENTETFNVGLSNLSNALVTFSDSQGEGTITDNDAASIAIDDVSVNEAAGTATFTVTLTGAVQGGFTANYATADNTAIAGADYTSTTGTLTFAGTDAETQTITIAIADDNLVEPSEDYFVNITSVSNALVTVADNQGLGTITDNDAASVAIDDITVAEDAGTATFTVTLTGDVQGGFDINYATADDSALAGSDYTTTSGILNFAGTNGETQTITVSITDDVLLEAAETYFVNLSGITNTLVTVSDSQGLGTITDNDAASLAIDDVIVNENAGTATFTVTLTGDVQNSFTVNYTTASGTAIQDTDYTGTAGTLNFTGTTGETQTITISIADDTLVELAENYFVDLSGVSNALVTLADARGEGTITDNDAASISINDVSVNEAAGTATFNVTLTGDVQGAFTVNYQTADNTALVGADYSNSTGTLNFTGNNGEIRTVTVVISDDSLVEPTEDYFVNLTAVSNVLVTIADNQGLGTITDNDNATVSIDDVTVSEGAGTATFTVTLTGDVQGGFDIDYASADDTALAGSDYTAVTNTLTFVGTNNETQTIIVPITEDALLEDLETYFINLSGITNTLVTVVDAQGLGSITNNDAASLAINDITVDESIGNATLTVTLTGDVQGSFSVDYATASNNAIQDVDYTGTSGTLTFVGTDTETQTIIVPITDDSLLESTESFFVNLSSLTNPLVTLADAQGEVTITDNDLSGISIDDIAVAEDAGTATFTVTLTGAVQGGFTVDWATSDDSAIAPGDYVADNNTLTFVGTDGETQTITITINEDTFVEFSEDYFVNLSNISNALVNITTPQGVGTITDNDSANIVINDVTVDEDAGNAVFTVTLSGSDVPGGFNVQFDTADGTAVAPGDYTASVAGVISFVGTDGETQPITIPIQDDNLVESLEDYTVNLSNLSTVLVTINDGTGLGQINDNDNASIAINDVTVNEAAGTAQYEVLLTGAVQGGFTVDYATSDNTANDPADYTAQTGTLTFAGTNFEIQTITVPIIDDNVREATESFFTNLSSISNGLVTISDAQGITRITDNDAANIDINSVVVDESAGVATFTVTLTGNVQGGFTVNYATTNDTAVQPDDYTISSGTLTFVGTDTEQQTFTVPIIDDAVLESSEDFFANLSGISNNLVDVTTPQGIATITDNDAASISINDVSVAEDAGTATFIVTLNGAVQGGTDVDFAAADVSAISPGDYSVTAGTVSFVGTNGETQTITVTINDDTLVEPTETYNIDLSNISNGLVTFTDNQGLGTITDNDTASVAINDITVNEAAGTATLTATLTGDVQGGFDINYQTTNNTAVQPGDYTSTTGTLTFTGTTGEALTINIPIIDDSVLEPSENLFVDLSGITNTLVTVIDAQGEITITDNDAASIAINSITVDEAIGNAILNVTLTGDVQGSFTVEYDTTDNTAVAPGDYNAVTSGVVTFTGNDAEVQTISIPIADDLLLESTEDFAVTLSNLSNVLVGNPTPTGTITITDNDSAEVNINDVTVNEAAGTATFDVTLTGAVQGGFDIDFAGANGTATDPDDFTLTNGTLSFAGTDGEIQQITVTIVDDSLLEASEDYTITLSNITNTLVVINTAIGTGTITDNDVASIAIDDVTVNEAAGTATLNVTLTGDVQGGFAVNYATADNTAAQPGDYTSSSGILNFVGTDAEVQPFTIPIIDDNLLETVEDFVANLSGITNTLVTISDATGTVTITDNDAASLAINDVSVAEDAGIATFTVTLTGNVQGAFTVDYQTAQNTAIENSDYTATTGTLNFTGADAETRTFVVPILEDTLVEPTEDYFANLISVSNALITFSDSQGLGSITDNDNADVNIDSVTVDEDAGTATFTVTLTGDVQGGFDIDFATADGTAVQPGDYTTTNGTLTFVGNDGETQTITVPIIDDLLVEPNEDYTVTISNISNTLVTIGTNVGTGTITDQDNASVVIDDVIVAENAGTATFTVTLTGAVQGGFTLDYLTAEDTAIQNTDYDAAAGTLTFAGTDGETQTITVNITDDTLLEPDETYFVDLASISNPLVMVLDAQGLGTITNDDVASIAINDQVVNEDAGTATFTVTLTGDVQNGFSIDYTSADNTANQGADYDAVSGTLTFTGTTGETMNITVNITDDTLLEPTEDYFVNLINISNTNVTVTDGQGLGTINDNDAAVLDIAGPVTVNEAAGTATFIVTLTGDVQGSFDVDYATADGTALAGSDYTAVAASLTFAGTDGEQQLITVNITDDAFVEPTEDYTVTISNVSNTLIGLGTTIATGNIADNDTADLSIDDVSVDEAAGTATFTVTLTGGVQDPFSIDYATSNGTAVEPSDYAANTGTLNFTGTDGETQTITINIIDDAILETTEDYFVTLSGISTPLVNVAGASGLGEITNNDASSLAINDVTVAEDAGVAIFEVTLTGGVQGSFTVDYATSGGTAVQDTDYTGTTGTLTFVGTDAEVQTITVPIIDDNVLEPLENYVVNLVSVSNTDITFSDAQGDGGITDNDVASIDITNITVNEADGNAVFDVVLTGNVQDGFTVDFTTVGNTATLGTDFTASAGTLTFVGNDAEVLQITVPIIDDLIVEPTEDYNVNLSNISNTAVTITNASATGEILDNDNASIAINDITVNEADGTAILVITLTGGVQGGLSVDFDSADNSAVSPDDFTAVSGTANFVGTDGETQNVTITIVDDIDPENAESLFVNLSNLSTPLVTIDDASGEVTIIDTDIAVNPDIESTNEDTAVDIAVLANDLFASNDTVVVTSTTTPANGTVVINGDGTITYTPAGDYTGIDTFDYTVTVTHPDSSTSTGTATVTVNVLTQPDVVPDTIVVAEDDTVTFNPLDNDLYSGSTAVITSVGVNITPANGTVVLNGDGTVTYTPDPDYFGTDTYSYTVTVTNPDGSTTTETTTVSVIINQVNDAIDDSITTAEDTPINFDAFVNDTFDPTTTIDNIVITGPTNGTVVVEGDGTFTYTPAPDYNGPDAFIYEVTATNSNGFTFTESATVNVNITPVADAFDDLVITDEDVAVNFDPLANDTFEPTTNVSVTSVTQPLNGVVTIEPDGTLTYTPTPDFDGTETFEYTVTVTNGDGSTSTETATVTVTVNPVQDAFDDNRTIDEDSGTLTIDVLTNDTYDPSSRIFVTSTTTPANGTVTINPDNTVDYTPNPDFNGFDQFDYEVTLSIDGTAFTTETATVFITVNPVQDSFDDTATTDEDTPVTIDVLANDTYDSATNLAVTSTTSPANGTVTINADNTVTYTPNSDFNGTDSFDYVVTVTNADGSTTTETATVTITVNPIADTVDDTATTDEDIPVTIDVLANDTFGSGTNLAVTSTTTPANGTITINADNTVTYTPDADFNGTDTFDYEVTVTNADGSTTTETATVTVTVNPIADAIDDAATTLEDTAVTVDVLTNDTFTSTNIAVTSTTTPANGTVTINGDNTVTYTPNADFNGTDTFDYTVTVTNGDGSTSTETATVTVDVTPVDDAIDDTATTDEDTPVTIDVLANDTFTNTNISISIDTDPANGTVVVNADNTITYTPGPDFSGTDTFVYEVTVTNADGTQTTETAVVTITVNPIPDAIDDTASTDEDTTATIDVLANDTFINTNIAVTSVTSPTYGVVTINADNTINYVPEADFVGTDTFDYEVTITFADGSTETDTATVTITVNPIADVEDDADTTEFETPITVDVLANDTFEGTSIAVTAVSTPANGTVVINADNTVTYTPNTNFFGTDTFTYTVTVTHSDGTTNTETATVTITVNEQLIDAIDDTNAVLADGPNGQIAILNVLDNDILGTGAPTTAEVTITVITPDPDGVLTLNPDGTVDVAPGTPTGIYTIEYQICEIINPTNCDTAIIIIAVDGDNDGDGIYDSIDLDDDNDGIPDLVEEGGTPGRDTDGDGIPDIYDLDSDGDGVSDLHEAGHDGVDADNDGTVDGPYGTNGLADSVETSPDSDSTNYNTQDTDGDGEFDFQDVDDDGDDVWTIFEGADPDGDGNPNTGDTQDTDGDGVPDYLDNDDDGDNIATIDENPDPNGDGEPLDAFDADGDGIPDYLEPNNADLEEEVEVYNVITPNGDGDHDRLIIRNLENYPNNTLTIFNRWGVEVFKSQGYGQDGRFFRGVSEGRVTVQQQKELPVGTYYYILTYVKDSGEEVRKAGYIYIQR</sequence>
<dbReference type="SMART" id="SM00710">
    <property type="entry name" value="PbH1"/>
    <property type="match status" value="14"/>
</dbReference>
<keyword evidence="4" id="KW-0406">Ion transport</keyword>
<dbReference type="SMART" id="SM00237">
    <property type="entry name" value="Calx_beta"/>
    <property type="match status" value="50"/>
</dbReference>
<feature type="domain" description="Calx-beta" evidence="6">
    <location>
        <begin position="1365"/>
        <end position="1462"/>
    </location>
</feature>
<feature type="domain" description="Calx-beta" evidence="6">
    <location>
        <begin position="2919"/>
        <end position="3016"/>
    </location>
</feature>
<dbReference type="InterPro" id="IPR051171">
    <property type="entry name" value="CaCA"/>
</dbReference>
<keyword evidence="3" id="KW-0106">Calcium</keyword>
<feature type="domain" description="Calx-beta" evidence="6">
    <location>
        <begin position="254"/>
        <end position="351"/>
    </location>
</feature>
<proteinExistence type="predicted"/>
<feature type="domain" description="Calx-beta" evidence="6">
    <location>
        <begin position="587"/>
        <end position="684"/>
    </location>
</feature>
<feature type="domain" description="Calx-beta" evidence="6">
    <location>
        <begin position="4253"/>
        <end position="4351"/>
    </location>
</feature>
<feature type="domain" description="Calx-beta" evidence="6">
    <location>
        <begin position="3696"/>
        <end position="3795"/>
    </location>
</feature>
<feature type="compositionally biased region" description="Acidic residues" evidence="5">
    <location>
        <begin position="6900"/>
        <end position="6910"/>
    </location>
</feature>
<feature type="domain" description="Calx-beta" evidence="6">
    <location>
        <begin position="1920"/>
        <end position="2017"/>
    </location>
</feature>
<feature type="domain" description="Calx-beta" evidence="6">
    <location>
        <begin position="32"/>
        <end position="129"/>
    </location>
</feature>
<dbReference type="Gene3D" id="2.60.40.2810">
    <property type="match status" value="1"/>
</dbReference>
<evidence type="ECO:0000256" key="1">
    <source>
        <dbReference type="ARBA" id="ARBA00022729"/>
    </source>
</evidence>
<feature type="domain" description="Calx-beta" evidence="6">
    <location>
        <begin position="3141"/>
        <end position="3238"/>
    </location>
</feature>
<dbReference type="InterPro" id="IPR028974">
    <property type="entry name" value="TSP_type-3_rpt"/>
</dbReference>
<comment type="caution">
    <text evidence="7">The sequence shown here is derived from an EMBL/GenBank/DDBJ whole genome shotgun (WGS) entry which is preliminary data.</text>
</comment>
<feature type="compositionally biased region" description="Acidic residues" evidence="5">
    <location>
        <begin position="6866"/>
        <end position="6884"/>
    </location>
</feature>
<feature type="domain" description="Calx-beta" evidence="6">
    <location>
        <begin position="1587"/>
        <end position="1684"/>
    </location>
</feature>
<feature type="domain" description="Calx-beta" evidence="6">
    <location>
        <begin position="3030"/>
        <end position="3127"/>
    </location>
</feature>
<dbReference type="GO" id="GO:0007154">
    <property type="term" value="P:cell communication"/>
    <property type="evidence" value="ECO:0007669"/>
    <property type="project" value="InterPro"/>
</dbReference>
<feature type="domain" description="Calx-beta" evidence="6">
    <location>
        <begin position="4809"/>
        <end position="4906"/>
    </location>
</feature>
<feature type="domain" description="Calx-beta" evidence="6">
    <location>
        <begin position="2586"/>
        <end position="2683"/>
    </location>
</feature>
<dbReference type="Pfam" id="PF03160">
    <property type="entry name" value="Calx-beta"/>
    <property type="match status" value="45"/>
</dbReference>
<feature type="compositionally biased region" description="Polar residues" evidence="5">
    <location>
        <begin position="6811"/>
        <end position="6826"/>
    </location>
</feature>
<feature type="domain" description="Calx-beta" evidence="6">
    <location>
        <begin position="3808"/>
        <end position="3906"/>
    </location>
</feature>
<dbReference type="InterPro" id="IPR038081">
    <property type="entry name" value="CalX-like_sf"/>
</dbReference>
<feature type="non-terminal residue" evidence="7">
    <location>
        <position position="1"/>
    </location>
</feature>
<feature type="region of interest" description="Disordered" evidence="5">
    <location>
        <begin position="6735"/>
        <end position="6910"/>
    </location>
</feature>
<reference evidence="7 8" key="1">
    <citation type="submission" date="2020-01" db="EMBL/GenBank/DDBJ databases">
        <title>Spongiivirga citrea KCTC 32990T.</title>
        <authorList>
            <person name="Wang G."/>
        </authorList>
    </citation>
    <scope>NUCLEOTIDE SEQUENCE [LARGE SCALE GENOMIC DNA]</scope>
    <source>
        <strain evidence="7 8">KCTC 32990</strain>
    </source>
</reference>
<feature type="domain" description="Calx-beta" evidence="6">
    <location>
        <begin position="4698"/>
        <end position="4795"/>
    </location>
</feature>
<feature type="domain" description="Calx-beta" evidence="6">
    <location>
        <begin position="3252"/>
        <end position="3349"/>
    </location>
</feature>
<gene>
    <name evidence="7" type="ORF">GWK10_17960</name>
</gene>
<feature type="domain" description="Calx-beta" evidence="6">
    <location>
        <begin position="2364"/>
        <end position="2461"/>
    </location>
</feature>
<dbReference type="NCBIfam" id="NF012211">
    <property type="entry name" value="tand_rpt_95"/>
    <property type="match status" value="11"/>
</dbReference>
<feature type="domain" description="Calx-beta" evidence="6">
    <location>
        <begin position="2475"/>
        <end position="2572"/>
    </location>
</feature>
<feature type="domain" description="Calx-beta" evidence="6">
    <location>
        <begin position="1032"/>
        <end position="1129"/>
    </location>
</feature>
<dbReference type="Proteomes" id="UP000474296">
    <property type="component" value="Unassembled WGS sequence"/>
</dbReference>
<dbReference type="Pfam" id="PF13585">
    <property type="entry name" value="CHU_C"/>
    <property type="match status" value="1"/>
</dbReference>
<evidence type="ECO:0000256" key="2">
    <source>
        <dbReference type="ARBA" id="ARBA00022737"/>
    </source>
</evidence>
<feature type="domain" description="Calx-beta" evidence="6">
    <location>
        <begin position="2807"/>
        <end position="2905"/>
    </location>
</feature>
<dbReference type="Gene3D" id="4.10.1080.10">
    <property type="entry name" value="TSP type-3 repeat"/>
    <property type="match status" value="1"/>
</dbReference>
<feature type="domain" description="Calx-beta" evidence="6">
    <location>
        <begin position="1809"/>
        <end position="1906"/>
    </location>
</feature>
<feature type="domain" description="Calx-beta" evidence="6">
    <location>
        <begin position="809"/>
        <end position="907"/>
    </location>
</feature>
<keyword evidence="8" id="KW-1185">Reference proteome</keyword>
<feature type="domain" description="Calx-beta" evidence="6">
    <location>
        <begin position="3465"/>
        <end position="3571"/>
    </location>
</feature>
<evidence type="ECO:0000256" key="4">
    <source>
        <dbReference type="ARBA" id="ARBA00023065"/>
    </source>
</evidence>
<feature type="domain" description="Calx-beta" evidence="6">
    <location>
        <begin position="5476"/>
        <end position="5573"/>
    </location>
</feature>
<feature type="domain" description="Calx-beta" evidence="6">
    <location>
        <begin position="2142"/>
        <end position="2239"/>
    </location>
</feature>
<evidence type="ECO:0000256" key="5">
    <source>
        <dbReference type="SAM" id="MobiDB-lite"/>
    </source>
</evidence>
<feature type="domain" description="Calx-beta" evidence="6">
    <location>
        <begin position="2031"/>
        <end position="2128"/>
    </location>
</feature>
<feature type="compositionally biased region" description="Basic and acidic residues" evidence="5">
    <location>
        <begin position="6780"/>
        <end position="6790"/>
    </location>
</feature>
<keyword evidence="1" id="KW-0732">Signal</keyword>
<feature type="compositionally biased region" description="Acidic residues" evidence="5">
    <location>
        <begin position="6735"/>
        <end position="6752"/>
    </location>
</feature>
<protein>
    <submittedName>
        <fullName evidence="7">Tandem-95 repeat protein</fullName>
    </submittedName>
</protein>
<feature type="domain" description="Calx-beta" evidence="6">
    <location>
        <begin position="921"/>
        <end position="1018"/>
    </location>
</feature>
<evidence type="ECO:0000259" key="6">
    <source>
        <dbReference type="SMART" id="SM00237"/>
    </source>
</evidence>
<feature type="domain" description="Calx-beta" evidence="6">
    <location>
        <begin position="1143"/>
        <end position="1240"/>
    </location>
</feature>
<feature type="domain" description="Calx-beta" evidence="6">
    <location>
        <begin position="698"/>
        <end position="795"/>
    </location>
</feature>
<feature type="domain" description="Calx-beta" evidence="6">
    <location>
        <begin position="365"/>
        <end position="462"/>
    </location>
</feature>
<feature type="domain" description="Calx-beta" evidence="6">
    <location>
        <begin position="4031"/>
        <end position="4128"/>
    </location>
</feature>
<dbReference type="InterPro" id="IPR003644">
    <property type="entry name" value="Calx_beta"/>
</dbReference>
<feature type="compositionally biased region" description="Acidic residues" evidence="5">
    <location>
        <begin position="6827"/>
        <end position="6844"/>
    </location>
</feature>
<keyword evidence="4" id="KW-0813">Transport</keyword>
<feature type="domain" description="Calx-beta" evidence="6">
    <location>
        <begin position="4587"/>
        <end position="4684"/>
    </location>
</feature>
<feature type="domain" description="Calx-beta" evidence="6">
    <location>
        <begin position="143"/>
        <end position="240"/>
    </location>
</feature>
<dbReference type="GO" id="GO:0016020">
    <property type="term" value="C:membrane"/>
    <property type="evidence" value="ECO:0007669"/>
    <property type="project" value="InterPro"/>
</dbReference>
<organism evidence="7 8">
    <name type="scientific">Spongiivirga citrea</name>
    <dbReference type="NCBI Taxonomy" id="1481457"/>
    <lineage>
        <taxon>Bacteria</taxon>
        <taxon>Pseudomonadati</taxon>
        <taxon>Bacteroidota</taxon>
        <taxon>Flavobacteriia</taxon>
        <taxon>Flavobacteriales</taxon>
        <taxon>Flavobacteriaceae</taxon>
        <taxon>Spongiivirga</taxon>
    </lineage>
</organism>
<dbReference type="GO" id="GO:0030001">
    <property type="term" value="P:metal ion transport"/>
    <property type="evidence" value="ECO:0007669"/>
    <property type="project" value="TreeGrafter"/>
</dbReference>
<dbReference type="GO" id="GO:0005509">
    <property type="term" value="F:calcium ion binding"/>
    <property type="evidence" value="ECO:0007669"/>
    <property type="project" value="InterPro"/>
</dbReference>
<feature type="domain" description="Calx-beta" evidence="6">
    <location>
        <begin position="1476"/>
        <end position="1573"/>
    </location>
</feature>
<feature type="domain" description="Calx-beta" evidence="6">
    <location>
        <begin position="5143"/>
        <end position="5240"/>
    </location>
</feature>
<dbReference type="Gene3D" id="2.60.40.3440">
    <property type="match status" value="9"/>
</dbReference>
<name>A0A6M0CMD9_9FLAO</name>
<feature type="domain" description="Calx-beta" evidence="6">
    <location>
        <begin position="5031"/>
        <end position="5129"/>
    </location>
</feature>
<feature type="domain" description="Calx-beta" evidence="6">
    <location>
        <begin position="4365"/>
        <end position="4462"/>
    </location>
</feature>
<keyword evidence="2" id="KW-0677">Repeat</keyword>
<evidence type="ECO:0000313" key="7">
    <source>
        <dbReference type="EMBL" id="NER19106.1"/>
    </source>
</evidence>
<feature type="domain" description="Calx-beta" evidence="6">
    <location>
        <begin position="2697"/>
        <end position="2794"/>
    </location>
</feature>
<feature type="domain" description="Calx-beta" evidence="6">
    <location>
        <begin position="4920"/>
        <end position="5017"/>
    </location>
</feature>
<feature type="domain" description="Calx-beta" evidence="6">
    <location>
        <begin position="1698"/>
        <end position="1795"/>
    </location>
</feature>
<dbReference type="Pfam" id="PF17963">
    <property type="entry name" value="Big_9"/>
    <property type="match status" value="11"/>
</dbReference>
<feature type="domain" description="Calx-beta" evidence="6">
    <location>
        <begin position="3585"/>
        <end position="3682"/>
    </location>
</feature>
<accession>A0A6M0CMD9</accession>
<feature type="domain" description="Calx-beta" evidence="6">
    <location>
        <begin position="3363"/>
        <end position="3460"/>
    </location>
</feature>
<dbReference type="EMBL" id="JAABOQ010000010">
    <property type="protein sequence ID" value="NER19106.1"/>
    <property type="molecule type" value="Genomic_DNA"/>
</dbReference>
<dbReference type="Gene3D" id="2.60.40.2030">
    <property type="match status" value="50"/>
</dbReference>
<dbReference type="InterPro" id="IPR006626">
    <property type="entry name" value="PbH1"/>
</dbReference>
<dbReference type="SUPFAM" id="SSF141072">
    <property type="entry name" value="CalX-like"/>
    <property type="match status" value="51"/>
</dbReference>
<feature type="domain" description="Calx-beta" evidence="6">
    <location>
        <begin position="4142"/>
        <end position="4239"/>
    </location>
</feature>
<evidence type="ECO:0000313" key="8">
    <source>
        <dbReference type="Proteomes" id="UP000474296"/>
    </source>
</evidence>
<feature type="domain" description="Calx-beta" evidence="6">
    <location>
        <begin position="5365"/>
        <end position="5462"/>
    </location>
</feature>